<keyword evidence="5 8" id="KW-0547">Nucleotide-binding</keyword>
<evidence type="ECO:0000256" key="7">
    <source>
        <dbReference type="ARBA" id="ARBA00022842"/>
    </source>
</evidence>
<evidence type="ECO:0000256" key="1">
    <source>
        <dbReference type="ARBA" id="ARBA00009747"/>
    </source>
</evidence>
<keyword evidence="8" id="KW-0464">Manganese</keyword>
<accession>A0A1V8M253</accession>
<evidence type="ECO:0000313" key="10">
    <source>
        <dbReference type="Proteomes" id="UP000191980"/>
    </source>
</evidence>
<sequence>MKNMIRTNSWLQQSEAFYQYVAPTPLADPYFVHCNEQVAQLFRLSAEQLNSDSNLRYFNGDEIAAQLSPIATVYAGHQFGIFTSKLGDGRTILLGEVLGFKGDKYEIQLKGAGLTPFSRTLNGRYLLSDALREYLASEALSGIGIPCTRALCLLGSRTEIGSGTAAILVRIARSHLRFGHFEYFHHLEDFGAVRELFNFVLEQHFPELLNEVPAQRPLKFLEIVIMRTARLLASWQSVGFTHGVMNTDNMTLSGETLDLGPFGFMEAYDPAFSPNPSDDQNRYQFDQQADIGRWNCLALAQAVSSLLATPTIPAGLLRLYRQTYQQLYLQIMREKLGLYTQLDGDREFINSLLTVLTHTHADYTDFFRNLAQFETGCKSQDLFPDIADMDLLQSWLHRYQERLAVERRPNKVRRKAMNQINPAYILRESILNRVVQSAEKGDFTELDRVMALLKNPYQEPLT</sequence>
<dbReference type="EC" id="2.7.7.108" evidence="8"/>
<feature type="binding site" evidence="8">
    <location>
        <position position="258"/>
    </location>
    <ligand>
        <name>ATP</name>
        <dbReference type="ChEBI" id="CHEBI:30616"/>
    </ligand>
</feature>
<evidence type="ECO:0000256" key="2">
    <source>
        <dbReference type="ARBA" id="ARBA00022679"/>
    </source>
</evidence>
<comment type="catalytic activity">
    <reaction evidence="8">
        <text>L-tyrosyl-[protein] + UTP = O-(5'-uridylyl)-L-tyrosyl-[protein] + diphosphate</text>
        <dbReference type="Rhea" id="RHEA:83887"/>
        <dbReference type="Rhea" id="RHEA-COMP:10136"/>
        <dbReference type="Rhea" id="RHEA-COMP:20238"/>
        <dbReference type="ChEBI" id="CHEBI:33019"/>
        <dbReference type="ChEBI" id="CHEBI:46398"/>
        <dbReference type="ChEBI" id="CHEBI:46858"/>
        <dbReference type="ChEBI" id="CHEBI:90602"/>
    </reaction>
</comment>
<dbReference type="PANTHER" id="PTHR12153:SF15">
    <property type="entry name" value="PROTEIN ADENYLYLTRANSFERASE SELO, MITOCHONDRIAL"/>
    <property type="match status" value="1"/>
</dbReference>
<comment type="function">
    <text evidence="8">Nucleotidyltransferase involved in the post-translational modification of proteins. It can catalyze the addition of adenosine monophosphate (AMP) or uridine monophosphate (UMP) to a protein, resulting in modifications known as AMPylation and UMPylation.</text>
</comment>
<keyword evidence="7 8" id="KW-0460">Magnesium</keyword>
<keyword evidence="4 8" id="KW-0479">Metal-binding</keyword>
<feature type="binding site" evidence="8">
    <location>
        <position position="123"/>
    </location>
    <ligand>
        <name>ATP</name>
        <dbReference type="ChEBI" id="CHEBI:30616"/>
    </ligand>
</feature>
<feature type="binding site" evidence="8">
    <location>
        <position position="249"/>
    </location>
    <ligand>
        <name>Mg(2+)</name>
        <dbReference type="ChEBI" id="CHEBI:18420"/>
    </ligand>
</feature>
<feature type="binding site" evidence="8">
    <location>
        <position position="177"/>
    </location>
    <ligand>
        <name>ATP</name>
        <dbReference type="ChEBI" id="CHEBI:30616"/>
    </ligand>
</feature>
<keyword evidence="10" id="KW-1185">Reference proteome</keyword>
<comment type="similarity">
    <text evidence="1 8">Belongs to the SELO family.</text>
</comment>
<comment type="caution">
    <text evidence="8">Lacks conserved residue(s) required for the propagation of feature annotation.</text>
</comment>
<evidence type="ECO:0000256" key="4">
    <source>
        <dbReference type="ARBA" id="ARBA00022723"/>
    </source>
</evidence>
<dbReference type="EC" id="2.7.7.-" evidence="8"/>
<keyword evidence="2 8" id="KW-0808">Transferase</keyword>
<evidence type="ECO:0000256" key="6">
    <source>
        <dbReference type="ARBA" id="ARBA00022840"/>
    </source>
</evidence>
<dbReference type="HAMAP" id="MF_00692">
    <property type="entry name" value="SelO"/>
    <property type="match status" value="1"/>
</dbReference>
<dbReference type="STRING" id="1420851.AU255_15425"/>
<evidence type="ECO:0000256" key="8">
    <source>
        <dbReference type="HAMAP-Rule" id="MF_00692"/>
    </source>
</evidence>
<dbReference type="GO" id="GO:0070733">
    <property type="term" value="F:AMPylase activity"/>
    <property type="evidence" value="ECO:0007669"/>
    <property type="project" value="UniProtKB-EC"/>
</dbReference>
<evidence type="ECO:0000256" key="5">
    <source>
        <dbReference type="ARBA" id="ARBA00022741"/>
    </source>
</evidence>
<feature type="binding site" evidence="8">
    <location>
        <position position="170"/>
    </location>
    <ligand>
        <name>ATP</name>
        <dbReference type="ChEBI" id="CHEBI:30616"/>
    </ligand>
</feature>
<dbReference type="Pfam" id="PF02696">
    <property type="entry name" value="SelO"/>
    <property type="match status" value="1"/>
</dbReference>
<dbReference type="EMBL" id="LPUF01000003">
    <property type="protein sequence ID" value="OQK15612.1"/>
    <property type="molecule type" value="Genomic_DNA"/>
</dbReference>
<comment type="catalytic activity">
    <reaction evidence="8">
        <text>L-seryl-[protein] + ATP = 3-O-(5'-adenylyl)-L-seryl-[protein] + diphosphate</text>
        <dbReference type="Rhea" id="RHEA:58120"/>
        <dbReference type="Rhea" id="RHEA-COMP:9863"/>
        <dbReference type="Rhea" id="RHEA-COMP:15073"/>
        <dbReference type="ChEBI" id="CHEBI:29999"/>
        <dbReference type="ChEBI" id="CHEBI:30616"/>
        <dbReference type="ChEBI" id="CHEBI:33019"/>
        <dbReference type="ChEBI" id="CHEBI:142516"/>
        <dbReference type="EC" id="2.7.7.108"/>
    </reaction>
</comment>
<proteinExistence type="inferred from homology"/>
<dbReference type="GO" id="GO:0005524">
    <property type="term" value="F:ATP binding"/>
    <property type="evidence" value="ECO:0007669"/>
    <property type="project" value="UniProtKB-UniRule"/>
</dbReference>
<feature type="binding site" evidence="8">
    <location>
        <position position="89"/>
    </location>
    <ligand>
        <name>ATP</name>
        <dbReference type="ChEBI" id="CHEBI:30616"/>
    </ligand>
</feature>
<gene>
    <name evidence="8" type="primary">ydiU</name>
    <name evidence="8" type="synonym">selO</name>
    <name evidence="9" type="ORF">AU255_15425</name>
</gene>
<dbReference type="OrthoDB" id="9776281at2"/>
<feature type="binding site" evidence="8">
    <location>
        <position position="258"/>
    </location>
    <ligand>
        <name>Mg(2+)</name>
        <dbReference type="ChEBI" id="CHEBI:18420"/>
    </ligand>
</feature>
<feature type="binding site" evidence="8">
    <location>
        <position position="87"/>
    </location>
    <ligand>
        <name>ATP</name>
        <dbReference type="ChEBI" id="CHEBI:30616"/>
    </ligand>
</feature>
<dbReference type="AlphaFoldDB" id="A0A1V8M253"/>
<protein>
    <recommendedName>
        <fullName evidence="8">Protein nucleotidyltransferase YdiU</fullName>
        <ecNumber evidence="8">2.7.7.-</ecNumber>
    </recommendedName>
    <alternativeName>
        <fullName evidence="8">Protein adenylyltransferase YdiU</fullName>
        <ecNumber evidence="8">2.7.7.108</ecNumber>
    </alternativeName>
    <alternativeName>
        <fullName evidence="8">Protein uridylyltransferase YdiU</fullName>
        <ecNumber evidence="8">2.7.7.-</ecNumber>
    </alternativeName>
</protein>
<dbReference type="PANTHER" id="PTHR12153">
    <property type="entry name" value="SELENOPROTEIN O"/>
    <property type="match status" value="1"/>
</dbReference>
<reference evidence="9 10" key="1">
    <citation type="submission" date="2015-12" db="EMBL/GenBank/DDBJ databases">
        <authorList>
            <person name="Shamseldin A."/>
            <person name="Moawad H."/>
            <person name="Abd El-Rahim W.M."/>
            <person name="Sadowsky M.J."/>
        </authorList>
    </citation>
    <scope>NUCLEOTIDE SEQUENCE [LARGE SCALE GENOMIC DNA]</scope>
    <source>
        <strain evidence="9 10">WF1</strain>
    </source>
</reference>
<dbReference type="GO" id="GO:0000287">
    <property type="term" value="F:magnesium ion binding"/>
    <property type="evidence" value="ECO:0007669"/>
    <property type="project" value="UniProtKB-UniRule"/>
</dbReference>
<name>A0A1V8M253_9GAMM</name>
<dbReference type="Proteomes" id="UP000191980">
    <property type="component" value="Unassembled WGS sequence"/>
</dbReference>
<dbReference type="RefSeq" id="WP_080523848.1">
    <property type="nucleotide sequence ID" value="NZ_LPUF01000003.1"/>
</dbReference>
<comment type="catalytic activity">
    <reaction evidence="8">
        <text>L-tyrosyl-[protein] + ATP = O-(5'-adenylyl)-L-tyrosyl-[protein] + diphosphate</text>
        <dbReference type="Rhea" id="RHEA:54288"/>
        <dbReference type="Rhea" id="RHEA-COMP:10136"/>
        <dbReference type="Rhea" id="RHEA-COMP:13846"/>
        <dbReference type="ChEBI" id="CHEBI:30616"/>
        <dbReference type="ChEBI" id="CHEBI:33019"/>
        <dbReference type="ChEBI" id="CHEBI:46858"/>
        <dbReference type="ChEBI" id="CHEBI:83624"/>
        <dbReference type="EC" id="2.7.7.108"/>
    </reaction>
</comment>
<comment type="catalytic activity">
    <reaction evidence="8">
        <text>L-seryl-[protein] + UTP = O-(5'-uridylyl)-L-seryl-[protein] + diphosphate</text>
        <dbReference type="Rhea" id="RHEA:64604"/>
        <dbReference type="Rhea" id="RHEA-COMP:9863"/>
        <dbReference type="Rhea" id="RHEA-COMP:16635"/>
        <dbReference type="ChEBI" id="CHEBI:29999"/>
        <dbReference type="ChEBI" id="CHEBI:33019"/>
        <dbReference type="ChEBI" id="CHEBI:46398"/>
        <dbReference type="ChEBI" id="CHEBI:156051"/>
    </reaction>
</comment>
<feature type="binding site" evidence="8">
    <location>
        <position position="110"/>
    </location>
    <ligand>
        <name>ATP</name>
        <dbReference type="ChEBI" id="CHEBI:30616"/>
    </ligand>
</feature>
<dbReference type="InterPro" id="IPR003846">
    <property type="entry name" value="SelO"/>
</dbReference>
<evidence type="ECO:0000313" key="9">
    <source>
        <dbReference type="EMBL" id="OQK15612.1"/>
    </source>
</evidence>
<dbReference type="NCBIfam" id="NF000658">
    <property type="entry name" value="PRK00029.1"/>
    <property type="match status" value="1"/>
</dbReference>
<dbReference type="GO" id="GO:0030145">
    <property type="term" value="F:manganese ion binding"/>
    <property type="evidence" value="ECO:0007669"/>
    <property type="project" value="UniProtKB-UniRule"/>
</dbReference>
<organism evidence="9 10">
    <name type="scientific">Methyloprofundus sedimenti</name>
    <dbReference type="NCBI Taxonomy" id="1420851"/>
    <lineage>
        <taxon>Bacteria</taxon>
        <taxon>Pseudomonadati</taxon>
        <taxon>Pseudomonadota</taxon>
        <taxon>Gammaproteobacteria</taxon>
        <taxon>Methylococcales</taxon>
        <taxon>Methylococcaceae</taxon>
        <taxon>Methyloprofundus</taxon>
    </lineage>
</organism>
<keyword evidence="6 8" id="KW-0067">ATP-binding</keyword>
<comment type="cofactor">
    <cofactor evidence="8">
        <name>Mg(2+)</name>
        <dbReference type="ChEBI" id="CHEBI:18420"/>
    </cofactor>
    <cofactor evidence="8">
        <name>Mn(2+)</name>
        <dbReference type="ChEBI" id="CHEBI:29035"/>
    </cofactor>
</comment>
<evidence type="ECO:0000256" key="3">
    <source>
        <dbReference type="ARBA" id="ARBA00022695"/>
    </source>
</evidence>
<feature type="binding site" evidence="8">
    <location>
        <position position="90"/>
    </location>
    <ligand>
        <name>ATP</name>
        <dbReference type="ChEBI" id="CHEBI:30616"/>
    </ligand>
</feature>
<feature type="active site" description="Proton acceptor" evidence="8">
    <location>
        <position position="248"/>
    </location>
</feature>
<comment type="catalytic activity">
    <reaction evidence="8">
        <text>L-threonyl-[protein] + ATP = 3-O-(5'-adenylyl)-L-threonyl-[protein] + diphosphate</text>
        <dbReference type="Rhea" id="RHEA:54292"/>
        <dbReference type="Rhea" id="RHEA-COMP:11060"/>
        <dbReference type="Rhea" id="RHEA-COMP:13847"/>
        <dbReference type="ChEBI" id="CHEBI:30013"/>
        <dbReference type="ChEBI" id="CHEBI:30616"/>
        <dbReference type="ChEBI" id="CHEBI:33019"/>
        <dbReference type="ChEBI" id="CHEBI:138113"/>
        <dbReference type="EC" id="2.7.7.108"/>
    </reaction>
</comment>
<comment type="caution">
    <text evidence="9">The sequence shown here is derived from an EMBL/GenBank/DDBJ whole genome shotgun (WGS) entry which is preliminary data.</text>
</comment>
<comment type="catalytic activity">
    <reaction evidence="8">
        <text>L-histidyl-[protein] + UTP = N(tele)-(5'-uridylyl)-L-histidyl-[protein] + diphosphate</text>
        <dbReference type="Rhea" id="RHEA:83891"/>
        <dbReference type="Rhea" id="RHEA-COMP:9745"/>
        <dbReference type="Rhea" id="RHEA-COMP:20239"/>
        <dbReference type="ChEBI" id="CHEBI:29979"/>
        <dbReference type="ChEBI" id="CHEBI:33019"/>
        <dbReference type="ChEBI" id="CHEBI:46398"/>
        <dbReference type="ChEBI" id="CHEBI:233474"/>
    </reaction>
</comment>
<keyword evidence="3 8" id="KW-0548">Nucleotidyltransferase</keyword>